<dbReference type="RefSeq" id="WP_345444894.1">
    <property type="nucleotide sequence ID" value="NZ_BAABKP010000001.1"/>
</dbReference>
<organism evidence="2 3">
    <name type="scientific">Rothia endophytica</name>
    <dbReference type="NCBI Taxonomy" id="1324766"/>
    <lineage>
        <taxon>Bacteria</taxon>
        <taxon>Bacillati</taxon>
        <taxon>Actinomycetota</taxon>
        <taxon>Actinomycetes</taxon>
        <taxon>Micrococcales</taxon>
        <taxon>Micrococcaceae</taxon>
        <taxon>Rothia</taxon>
    </lineage>
</organism>
<dbReference type="Proteomes" id="UP001500187">
    <property type="component" value="Unassembled WGS sequence"/>
</dbReference>
<evidence type="ECO:0000313" key="2">
    <source>
        <dbReference type="EMBL" id="GAA4791871.1"/>
    </source>
</evidence>
<keyword evidence="1" id="KW-1133">Transmembrane helix</keyword>
<feature type="transmembrane region" description="Helical" evidence="1">
    <location>
        <begin position="275"/>
        <end position="301"/>
    </location>
</feature>
<feature type="transmembrane region" description="Helical" evidence="1">
    <location>
        <begin position="430"/>
        <end position="450"/>
    </location>
</feature>
<keyword evidence="1" id="KW-0472">Membrane</keyword>
<evidence type="ECO:0000313" key="3">
    <source>
        <dbReference type="Proteomes" id="UP001500187"/>
    </source>
</evidence>
<feature type="transmembrane region" description="Helical" evidence="1">
    <location>
        <begin position="230"/>
        <end position="248"/>
    </location>
</feature>
<dbReference type="Gene3D" id="1.20.1250.20">
    <property type="entry name" value="MFS general substrate transporter like domains"/>
    <property type="match status" value="1"/>
</dbReference>
<feature type="transmembrane region" description="Helical" evidence="1">
    <location>
        <begin position="205"/>
        <end position="224"/>
    </location>
</feature>
<dbReference type="EMBL" id="BAABKP010000001">
    <property type="protein sequence ID" value="GAA4791871.1"/>
    <property type="molecule type" value="Genomic_DNA"/>
</dbReference>
<feature type="transmembrane region" description="Helical" evidence="1">
    <location>
        <begin position="158"/>
        <end position="184"/>
    </location>
</feature>
<protein>
    <recommendedName>
        <fullName evidence="4">MFS transporter</fullName>
    </recommendedName>
</protein>
<feature type="transmembrane region" description="Helical" evidence="1">
    <location>
        <begin position="307"/>
        <end position="329"/>
    </location>
</feature>
<evidence type="ECO:0000256" key="1">
    <source>
        <dbReference type="SAM" id="Phobius"/>
    </source>
</evidence>
<name>A0ABP9B9E2_9MICC</name>
<reference evidence="3" key="1">
    <citation type="journal article" date="2019" name="Int. J. Syst. Evol. Microbiol.">
        <title>The Global Catalogue of Microorganisms (GCM) 10K type strain sequencing project: providing services to taxonomists for standard genome sequencing and annotation.</title>
        <authorList>
            <consortium name="The Broad Institute Genomics Platform"/>
            <consortium name="The Broad Institute Genome Sequencing Center for Infectious Disease"/>
            <person name="Wu L."/>
            <person name="Ma J."/>
        </authorList>
    </citation>
    <scope>NUCLEOTIDE SEQUENCE [LARGE SCALE GENOMIC DNA]</scope>
    <source>
        <strain evidence="3">JCM 18541</strain>
    </source>
</reference>
<sequence length="465" mass="50826">MSPYRIKNKRISSPLSGFASLRTRNKLPEKPRTPRQAVSELGTRMRVSSRYAQTRMQNILLTHGWRFFIFSLLMRLPASMVMLAVMMMLASQNNEATLGGYAAGTVGISAAFMIPVYRRLSDRWGQHKIFFAVTVLNILALVWLLLESLSFAEGTSGSISRFLLAAALTGITTVPLGTVMRTYWSAEYLKTKDRRKLNVSISLETMLDVIALPAGAVIAGLSTLVFNAQATLFSVLIIDVLGLLMILWRPGSLPIDRRDMVEGKPKPLRGGNRSLLWLPQTGMICLGTVLGSTQAAIVAFALSTDQISVTGFLMALLGLFAVASALFIIFERLPAFTWIAWLLSGLGLTGATLLLSLPSSLEWLMLALVLVGLSYGICLVVVDSALTSLAARSNLDLALSTMQACSLGGIAVGFVWAADLSESYNHQVALLVPLIAAVFFFILGHLYGFLWRRMYEERLAPLPQD</sequence>
<dbReference type="PANTHER" id="PTHR23542:SF1">
    <property type="entry name" value="MAJOR FACILITATOR SUPERFAMILY (MFS) PROFILE DOMAIN-CONTAINING PROTEIN"/>
    <property type="match status" value="1"/>
</dbReference>
<feature type="transmembrane region" description="Helical" evidence="1">
    <location>
        <begin position="129"/>
        <end position="146"/>
    </location>
</feature>
<evidence type="ECO:0008006" key="4">
    <source>
        <dbReference type="Google" id="ProtNLM"/>
    </source>
</evidence>
<dbReference type="PANTHER" id="PTHR23542">
    <property type="match status" value="1"/>
</dbReference>
<keyword evidence="1" id="KW-0812">Transmembrane</keyword>
<dbReference type="SUPFAM" id="SSF103473">
    <property type="entry name" value="MFS general substrate transporter"/>
    <property type="match status" value="1"/>
</dbReference>
<feature type="transmembrane region" description="Helical" evidence="1">
    <location>
        <begin position="397"/>
        <end position="418"/>
    </location>
</feature>
<comment type="caution">
    <text evidence="2">The sequence shown here is derived from an EMBL/GenBank/DDBJ whole genome shotgun (WGS) entry which is preliminary data.</text>
</comment>
<gene>
    <name evidence="2" type="ORF">GCM10023352_07700</name>
</gene>
<feature type="transmembrane region" description="Helical" evidence="1">
    <location>
        <begin position="336"/>
        <end position="357"/>
    </location>
</feature>
<dbReference type="InterPro" id="IPR036259">
    <property type="entry name" value="MFS_trans_sf"/>
</dbReference>
<feature type="transmembrane region" description="Helical" evidence="1">
    <location>
        <begin position="363"/>
        <end position="385"/>
    </location>
</feature>
<proteinExistence type="predicted"/>
<feature type="transmembrane region" description="Helical" evidence="1">
    <location>
        <begin position="96"/>
        <end position="117"/>
    </location>
</feature>
<accession>A0ABP9B9E2</accession>
<keyword evidence="3" id="KW-1185">Reference proteome</keyword>
<feature type="transmembrane region" description="Helical" evidence="1">
    <location>
        <begin position="65"/>
        <end position="90"/>
    </location>
</feature>